<dbReference type="InterPro" id="IPR052715">
    <property type="entry name" value="RAYT_transposase"/>
</dbReference>
<gene>
    <name evidence="2" type="ORF">SAMN05661096_02006</name>
</gene>
<dbReference type="RefSeq" id="WP_085516909.1">
    <property type="nucleotide sequence ID" value="NZ_FXAW01000003.1"/>
</dbReference>
<evidence type="ECO:0000313" key="3">
    <source>
        <dbReference type="Proteomes" id="UP000193804"/>
    </source>
</evidence>
<dbReference type="InterPro" id="IPR036515">
    <property type="entry name" value="Transposase_17_sf"/>
</dbReference>
<dbReference type="PANTHER" id="PTHR36966">
    <property type="entry name" value="REP-ASSOCIATED TYROSINE TRANSPOSASE"/>
    <property type="match status" value="1"/>
</dbReference>
<dbReference type="Pfam" id="PF01797">
    <property type="entry name" value="Y1_Tnp"/>
    <property type="match status" value="1"/>
</dbReference>
<sequence length="176" mass="20723">MGFEYVVKDQGAPYFVTFTVHQWVDVFTRKIYSDLLIESIDYCQQHKGLKVYAWVIMSNHCHFILQAADEKLSDVIRDFKKFTSKKIFKAIKDNPKESRKAWLLRALSYKDKIWFWKEGYHGEEIVNSDFFESKLNYIHMNPVKAGIVEKEEDYLLSSAGFYSGLRSSSIPIAYYD</sequence>
<dbReference type="AlphaFoldDB" id="A0A1X7JR28"/>
<dbReference type="SMART" id="SM01321">
    <property type="entry name" value="Y1_Tnp"/>
    <property type="match status" value="1"/>
</dbReference>
<evidence type="ECO:0000313" key="2">
    <source>
        <dbReference type="EMBL" id="SMG30791.1"/>
    </source>
</evidence>
<dbReference type="OrthoDB" id="9788881at2"/>
<keyword evidence="3" id="KW-1185">Reference proteome</keyword>
<feature type="domain" description="Transposase IS200-like" evidence="1">
    <location>
        <begin position="9"/>
        <end position="141"/>
    </location>
</feature>
<dbReference type="GO" id="GO:0006313">
    <property type="term" value="P:DNA transposition"/>
    <property type="evidence" value="ECO:0007669"/>
    <property type="project" value="InterPro"/>
</dbReference>
<evidence type="ECO:0000259" key="1">
    <source>
        <dbReference type="SMART" id="SM01321"/>
    </source>
</evidence>
<dbReference type="GO" id="GO:0004803">
    <property type="term" value="F:transposase activity"/>
    <property type="evidence" value="ECO:0007669"/>
    <property type="project" value="InterPro"/>
</dbReference>
<dbReference type="PANTHER" id="PTHR36966:SF1">
    <property type="entry name" value="REP-ASSOCIATED TYROSINE TRANSPOSASE"/>
    <property type="match status" value="1"/>
</dbReference>
<dbReference type="Proteomes" id="UP000193804">
    <property type="component" value="Unassembled WGS sequence"/>
</dbReference>
<dbReference type="NCBIfam" id="NF047646">
    <property type="entry name" value="REP_Tyr_transpos"/>
    <property type="match status" value="1"/>
</dbReference>
<dbReference type="EMBL" id="FXAW01000003">
    <property type="protein sequence ID" value="SMG30791.1"/>
    <property type="molecule type" value="Genomic_DNA"/>
</dbReference>
<dbReference type="InterPro" id="IPR002686">
    <property type="entry name" value="Transposase_17"/>
</dbReference>
<dbReference type="STRING" id="1028.SAMN05661096_02006"/>
<organism evidence="2 3">
    <name type="scientific">Marivirga sericea</name>
    <dbReference type="NCBI Taxonomy" id="1028"/>
    <lineage>
        <taxon>Bacteria</taxon>
        <taxon>Pseudomonadati</taxon>
        <taxon>Bacteroidota</taxon>
        <taxon>Cytophagia</taxon>
        <taxon>Cytophagales</taxon>
        <taxon>Marivirgaceae</taxon>
        <taxon>Marivirga</taxon>
    </lineage>
</organism>
<dbReference type="Gene3D" id="3.30.70.1290">
    <property type="entry name" value="Transposase IS200-like"/>
    <property type="match status" value="1"/>
</dbReference>
<proteinExistence type="predicted"/>
<name>A0A1X7JR28_9BACT</name>
<dbReference type="GO" id="GO:0043565">
    <property type="term" value="F:sequence-specific DNA binding"/>
    <property type="evidence" value="ECO:0007669"/>
    <property type="project" value="TreeGrafter"/>
</dbReference>
<reference evidence="3" key="1">
    <citation type="submission" date="2017-04" db="EMBL/GenBank/DDBJ databases">
        <authorList>
            <person name="Varghese N."/>
            <person name="Submissions S."/>
        </authorList>
    </citation>
    <scope>NUCLEOTIDE SEQUENCE [LARGE SCALE GENOMIC DNA]</scope>
    <source>
        <strain evidence="3">DSM 4125</strain>
    </source>
</reference>
<dbReference type="SUPFAM" id="SSF143422">
    <property type="entry name" value="Transposase IS200-like"/>
    <property type="match status" value="1"/>
</dbReference>
<protein>
    <submittedName>
        <fullName evidence="2">REP element-mobilizing transposase RayT</fullName>
    </submittedName>
</protein>
<accession>A0A1X7JR28</accession>